<accession>A0A7C8LI49</accession>
<dbReference type="Pfam" id="PF14387">
    <property type="entry name" value="DUF4418"/>
    <property type="match status" value="1"/>
</dbReference>
<dbReference type="AlphaFoldDB" id="A0A7C8LI49"/>
<dbReference type="RefSeq" id="WP_158739965.1">
    <property type="nucleotide sequence ID" value="NZ_JAFBEP010000007.1"/>
</dbReference>
<keyword evidence="1" id="KW-0472">Membrane</keyword>
<evidence type="ECO:0000313" key="2">
    <source>
        <dbReference type="EMBL" id="KAE9634878.1"/>
    </source>
</evidence>
<keyword evidence="1" id="KW-0812">Transmembrane</keyword>
<dbReference type="OrthoDB" id="3239888at2"/>
<keyword evidence="1" id="KW-1133">Transmembrane helix</keyword>
<dbReference type="Proteomes" id="UP000483018">
    <property type="component" value="Unassembled WGS sequence"/>
</dbReference>
<proteinExistence type="predicted"/>
<evidence type="ECO:0000313" key="3">
    <source>
        <dbReference type="Proteomes" id="UP000483018"/>
    </source>
</evidence>
<sequence>MKNKILFPITYLIFGTVLAIGPYTIFPVCRDTMMPMRCQNTAKAELILGVLTVAIGTLLLLIKHEKVKIVLNTLIIPVGILAFLFPNVITGVCSKIHMSCRVLTLPSLSILSIALTVLAAVHIFYLWQSAGKGENFDGHDVNFK</sequence>
<dbReference type="InterPro" id="IPR025531">
    <property type="entry name" value="DUF4418"/>
</dbReference>
<feature type="transmembrane region" description="Helical" evidence="1">
    <location>
        <begin position="6"/>
        <end position="26"/>
    </location>
</feature>
<keyword evidence="3" id="KW-1185">Reference proteome</keyword>
<gene>
    <name evidence="2" type="ORF">GND95_06080</name>
</gene>
<comment type="caution">
    <text evidence="2">The sequence shown here is derived from an EMBL/GenBank/DDBJ whole genome shotgun (WGS) entry which is preliminary data.</text>
</comment>
<protein>
    <submittedName>
        <fullName evidence="2">DUF4418 family protein</fullName>
    </submittedName>
</protein>
<feature type="transmembrane region" description="Helical" evidence="1">
    <location>
        <begin position="69"/>
        <end position="90"/>
    </location>
</feature>
<organism evidence="2 3">
    <name type="scientific">Defluviitalea raffinosedens</name>
    <dbReference type="NCBI Taxonomy" id="1450156"/>
    <lineage>
        <taxon>Bacteria</taxon>
        <taxon>Bacillati</taxon>
        <taxon>Bacillota</taxon>
        <taxon>Clostridia</taxon>
        <taxon>Lachnospirales</taxon>
        <taxon>Defluviitaleaceae</taxon>
        <taxon>Defluviitalea</taxon>
    </lineage>
</organism>
<dbReference type="EMBL" id="WSLF01000004">
    <property type="protein sequence ID" value="KAE9634878.1"/>
    <property type="molecule type" value="Genomic_DNA"/>
</dbReference>
<feature type="transmembrane region" description="Helical" evidence="1">
    <location>
        <begin position="102"/>
        <end position="127"/>
    </location>
</feature>
<evidence type="ECO:0000256" key="1">
    <source>
        <dbReference type="SAM" id="Phobius"/>
    </source>
</evidence>
<reference evidence="2 3" key="1">
    <citation type="submission" date="2019-12" db="EMBL/GenBank/DDBJ databases">
        <title>Defluviitalea raffinosedens, isolated from a biogas fermenter, genome sequencing and characterization.</title>
        <authorList>
            <person name="Rettenmaier R."/>
            <person name="Schneider M."/>
            <person name="Neuhaus K."/>
            <person name="Liebl W."/>
            <person name="Zverlov V."/>
        </authorList>
    </citation>
    <scope>NUCLEOTIDE SEQUENCE [LARGE SCALE GENOMIC DNA]</scope>
    <source>
        <strain evidence="2 3">249c-K6</strain>
    </source>
</reference>
<name>A0A7C8LI49_9FIRM</name>
<feature type="transmembrane region" description="Helical" evidence="1">
    <location>
        <begin position="46"/>
        <end position="63"/>
    </location>
</feature>